<dbReference type="InterPro" id="IPR027417">
    <property type="entry name" value="P-loop_NTPase"/>
</dbReference>
<evidence type="ECO:0000313" key="3">
    <source>
        <dbReference type="Proteomes" id="UP000194798"/>
    </source>
</evidence>
<evidence type="ECO:0000259" key="1">
    <source>
        <dbReference type="Pfam" id="PF12770"/>
    </source>
</evidence>
<feature type="domain" description="CHAT" evidence="1">
    <location>
        <begin position="129"/>
        <end position="288"/>
    </location>
</feature>
<evidence type="ECO:0000313" key="2">
    <source>
        <dbReference type="EMBL" id="OUD15470.1"/>
    </source>
</evidence>
<sequence>MSLATFSFSPSDFSLPNIYFTLPYPFYSNAIQAADQSLWVRAYRNALWHTLPQSLHIFSRAIHVPFHLHSSHPTWQSVAWELLSAQPRRIYRSHAHLPVLKQVITEPLSILFLQFPVLLQHHRLALEQEQWAVQQQLLPYSEAIILTAVMVDSLAQFNTLLSQKKWTIIIISGHAAITREYEQDKIKLLINAQCSLTGQQVAELLQKNPPYLLLLNTCLSGMIPKNPNHSLLYPLLRSGITHLIAMQGQLLDRAALKFLHGFLHGLIQAKTILDSVECGRKSMRQLLEKNEIWQSSHRLDPSAYQSFLPVYYSQCPDDILLPNCSAIHAENPIAIFPPPSSIFIGRRELVQSIFSILIEKNFNSVLLQGVKGCGKTALAEELIRLLKQQQIIIKREIAEIENNSTHIIYFIDNPNSAQWEKIQQQWQWNSPPRYLLITDHKISEITWVKTVIIPLANYADFLAYAQQLGLPHSALQIRLMYRIWGARFRGLEILRTLPTQNGKKLQQQLLQIKRCLYQELASSVPLLSDK</sequence>
<comment type="caution">
    <text evidence="2">The sequence shown here is derived from an EMBL/GenBank/DDBJ whole genome shotgun (WGS) entry which is preliminary data.</text>
</comment>
<keyword evidence="3" id="KW-1185">Reference proteome</keyword>
<gene>
    <name evidence="2" type="ORF">TPSD3_02790</name>
</gene>
<dbReference type="Gene3D" id="3.40.50.300">
    <property type="entry name" value="P-loop containing nucleotide triphosphate hydrolases"/>
    <property type="match status" value="1"/>
</dbReference>
<dbReference type="AlphaFoldDB" id="A0A251XBK4"/>
<dbReference type="EMBL" id="MSLT01000006">
    <property type="protein sequence ID" value="OUD15470.1"/>
    <property type="molecule type" value="Genomic_DNA"/>
</dbReference>
<dbReference type="OrthoDB" id="595513at2"/>
<name>A0A251XBK4_9GAMM</name>
<organism evidence="2 3">
    <name type="scientific">Thioflexithrix psekupsensis</name>
    <dbReference type="NCBI Taxonomy" id="1570016"/>
    <lineage>
        <taxon>Bacteria</taxon>
        <taxon>Pseudomonadati</taxon>
        <taxon>Pseudomonadota</taxon>
        <taxon>Gammaproteobacteria</taxon>
        <taxon>Thiotrichales</taxon>
        <taxon>Thioflexithrix</taxon>
    </lineage>
</organism>
<dbReference type="SUPFAM" id="SSF52540">
    <property type="entry name" value="P-loop containing nucleoside triphosphate hydrolases"/>
    <property type="match status" value="1"/>
</dbReference>
<accession>A0A251XBK4</accession>
<dbReference type="InterPro" id="IPR024983">
    <property type="entry name" value="CHAT_dom"/>
</dbReference>
<reference evidence="2 3" key="1">
    <citation type="submission" date="2016-12" db="EMBL/GenBank/DDBJ databases">
        <title>Thioflexothrix psekupsii D3 genome sequencing and assembly.</title>
        <authorList>
            <person name="Fomenkov A."/>
            <person name="Vincze T."/>
            <person name="Grabovich M."/>
            <person name="Anton B.P."/>
            <person name="Dubinina G."/>
            <person name="Orlova M."/>
            <person name="Belousova E."/>
            <person name="Roberts R.J."/>
        </authorList>
    </citation>
    <scope>NUCLEOTIDE SEQUENCE [LARGE SCALE GENOMIC DNA]</scope>
    <source>
        <strain evidence="2">D3</strain>
    </source>
</reference>
<protein>
    <recommendedName>
        <fullName evidence="1">CHAT domain-containing protein</fullName>
    </recommendedName>
</protein>
<dbReference type="RefSeq" id="WP_086487066.1">
    <property type="nucleotide sequence ID" value="NZ_MSLT01000006.1"/>
</dbReference>
<proteinExistence type="predicted"/>
<dbReference type="Proteomes" id="UP000194798">
    <property type="component" value="Unassembled WGS sequence"/>
</dbReference>
<dbReference type="Pfam" id="PF12770">
    <property type="entry name" value="CHAT"/>
    <property type="match status" value="1"/>
</dbReference>